<keyword evidence="3" id="KW-0238">DNA-binding</keyword>
<keyword evidence="7" id="KW-0472">Membrane</keyword>
<evidence type="ECO:0000313" key="9">
    <source>
        <dbReference type="EMBL" id="KAH7028444.1"/>
    </source>
</evidence>
<keyword evidence="2" id="KW-0805">Transcription regulation</keyword>
<gene>
    <name evidence="9" type="ORF">B0J12DRAFT_329624</name>
</gene>
<evidence type="ECO:0000256" key="2">
    <source>
        <dbReference type="ARBA" id="ARBA00023015"/>
    </source>
</evidence>
<dbReference type="InterPro" id="IPR007219">
    <property type="entry name" value="XnlR_reg_dom"/>
</dbReference>
<evidence type="ECO:0000256" key="3">
    <source>
        <dbReference type="ARBA" id="ARBA00023125"/>
    </source>
</evidence>
<evidence type="ECO:0000256" key="6">
    <source>
        <dbReference type="SAM" id="MobiDB-lite"/>
    </source>
</evidence>
<evidence type="ECO:0000256" key="5">
    <source>
        <dbReference type="ARBA" id="ARBA00023242"/>
    </source>
</evidence>
<dbReference type="PANTHER" id="PTHR47424:SF3">
    <property type="entry name" value="REGULATORY PROTEIN GAL4"/>
    <property type="match status" value="1"/>
</dbReference>
<keyword evidence="7" id="KW-0812">Transmembrane</keyword>
<keyword evidence="10" id="KW-1185">Reference proteome</keyword>
<feature type="compositionally biased region" description="Polar residues" evidence="6">
    <location>
        <begin position="662"/>
        <end position="682"/>
    </location>
</feature>
<name>A0ABQ8FV33_9PEZI</name>
<dbReference type="Gene3D" id="4.10.240.10">
    <property type="entry name" value="Zn(2)-C6 fungal-type DNA-binding domain"/>
    <property type="match status" value="1"/>
</dbReference>
<keyword evidence="4" id="KW-0804">Transcription</keyword>
<evidence type="ECO:0000256" key="7">
    <source>
        <dbReference type="SAM" id="Phobius"/>
    </source>
</evidence>
<dbReference type="SMART" id="SM00066">
    <property type="entry name" value="GAL4"/>
    <property type="match status" value="1"/>
</dbReference>
<reference evidence="9 10" key="1">
    <citation type="journal article" date="2021" name="Nat. Commun.">
        <title>Genetic determinants of endophytism in the Arabidopsis root mycobiome.</title>
        <authorList>
            <person name="Mesny F."/>
            <person name="Miyauchi S."/>
            <person name="Thiergart T."/>
            <person name="Pickel B."/>
            <person name="Atanasova L."/>
            <person name="Karlsson M."/>
            <person name="Huettel B."/>
            <person name="Barry K.W."/>
            <person name="Haridas S."/>
            <person name="Chen C."/>
            <person name="Bauer D."/>
            <person name="Andreopoulos W."/>
            <person name="Pangilinan J."/>
            <person name="LaButti K."/>
            <person name="Riley R."/>
            <person name="Lipzen A."/>
            <person name="Clum A."/>
            <person name="Drula E."/>
            <person name="Henrissat B."/>
            <person name="Kohler A."/>
            <person name="Grigoriev I.V."/>
            <person name="Martin F.M."/>
            <person name="Hacquard S."/>
        </authorList>
    </citation>
    <scope>NUCLEOTIDE SEQUENCE [LARGE SCALE GENOMIC DNA]</scope>
    <source>
        <strain evidence="9 10">MPI-SDFR-AT-0080</strain>
    </source>
</reference>
<keyword evidence="5" id="KW-0539">Nucleus</keyword>
<dbReference type="PROSITE" id="PS50048">
    <property type="entry name" value="ZN2_CY6_FUNGAL_2"/>
    <property type="match status" value="1"/>
</dbReference>
<evidence type="ECO:0000259" key="8">
    <source>
        <dbReference type="PROSITE" id="PS50048"/>
    </source>
</evidence>
<protein>
    <submittedName>
        <fullName evidence="9">C6 transcription factor</fullName>
    </submittedName>
</protein>
<dbReference type="EMBL" id="JAGTJR010000049">
    <property type="protein sequence ID" value="KAH7028444.1"/>
    <property type="molecule type" value="Genomic_DNA"/>
</dbReference>
<dbReference type="InterPro" id="IPR051127">
    <property type="entry name" value="Fungal_SecMet_Regulators"/>
</dbReference>
<feature type="domain" description="Zn(2)-C6 fungal-type" evidence="8">
    <location>
        <begin position="25"/>
        <end position="55"/>
    </location>
</feature>
<evidence type="ECO:0000256" key="1">
    <source>
        <dbReference type="ARBA" id="ARBA00022723"/>
    </source>
</evidence>
<organism evidence="9 10">
    <name type="scientific">Macrophomina phaseolina</name>
    <dbReference type="NCBI Taxonomy" id="35725"/>
    <lineage>
        <taxon>Eukaryota</taxon>
        <taxon>Fungi</taxon>
        <taxon>Dikarya</taxon>
        <taxon>Ascomycota</taxon>
        <taxon>Pezizomycotina</taxon>
        <taxon>Dothideomycetes</taxon>
        <taxon>Dothideomycetes incertae sedis</taxon>
        <taxon>Botryosphaeriales</taxon>
        <taxon>Botryosphaeriaceae</taxon>
        <taxon>Macrophomina</taxon>
    </lineage>
</organism>
<feature type="compositionally biased region" description="Basic and acidic residues" evidence="6">
    <location>
        <begin position="121"/>
        <end position="130"/>
    </location>
</feature>
<accession>A0ABQ8FV33</accession>
<evidence type="ECO:0000256" key="4">
    <source>
        <dbReference type="ARBA" id="ARBA00023163"/>
    </source>
</evidence>
<dbReference type="Pfam" id="PF04082">
    <property type="entry name" value="Fungal_trans"/>
    <property type="match status" value="1"/>
</dbReference>
<keyword evidence="1" id="KW-0479">Metal-binding</keyword>
<dbReference type="InterPro" id="IPR001138">
    <property type="entry name" value="Zn2Cys6_DnaBD"/>
</dbReference>
<comment type="caution">
    <text evidence="9">The sequence shown here is derived from an EMBL/GenBank/DDBJ whole genome shotgun (WGS) entry which is preliminary data.</text>
</comment>
<dbReference type="PANTHER" id="PTHR47424">
    <property type="entry name" value="REGULATORY PROTEIN GAL4"/>
    <property type="match status" value="1"/>
</dbReference>
<feature type="transmembrane region" description="Helical" evidence="7">
    <location>
        <begin position="582"/>
        <end position="605"/>
    </location>
</feature>
<dbReference type="CDD" id="cd12148">
    <property type="entry name" value="fungal_TF_MHR"/>
    <property type="match status" value="1"/>
</dbReference>
<dbReference type="InterPro" id="IPR036864">
    <property type="entry name" value="Zn2-C6_fun-type_DNA-bd_sf"/>
</dbReference>
<dbReference type="SMART" id="SM00906">
    <property type="entry name" value="Fungal_trans"/>
    <property type="match status" value="1"/>
</dbReference>
<proteinExistence type="predicted"/>
<dbReference type="CDD" id="cd00067">
    <property type="entry name" value="GAL4"/>
    <property type="match status" value="1"/>
</dbReference>
<evidence type="ECO:0000313" key="10">
    <source>
        <dbReference type="Proteomes" id="UP000774617"/>
    </source>
</evidence>
<dbReference type="Proteomes" id="UP000774617">
    <property type="component" value="Unassembled WGS sequence"/>
</dbReference>
<dbReference type="PROSITE" id="PS00463">
    <property type="entry name" value="ZN2_CY6_FUNGAL_1"/>
    <property type="match status" value="1"/>
</dbReference>
<feature type="region of interest" description="Disordered" evidence="6">
    <location>
        <begin position="114"/>
        <end position="137"/>
    </location>
</feature>
<sequence length="729" mass="80855">MAAQAPEQAPEMASSANKRRRIALACNACRVRKSRCDGQRPSCSSCLGLGFVCQYEPTEAAANVLVRKEYLSDLDQRVAANERMVQRLDDLLRGHLSDCARAVVCRHAQASCPRETLQDEESPHRANELEEPRDEDASTNGMAMTFIKERTAAFFGESSNMNFARLLIRATAAVRQSAPTVQTAVDKDCTLAETNMARLSQVQPSPSSDVSESSITALPSIEAMDSLLDVYFDTCGVVFPFIHERTMRKTYAECKANGFTRARRTWLGTLNMMFAMASKFDQHGDDVASAKSRLDRSNLFYKRAMGLCGELSRRAISLEIVHYLILVVLFCKGTQRSAQAWNIHGLLVRSAIALGLHSNRCREALDQCTAESRRRTWLVIYGLDKVLSMVFGRPAAISDEQMASQQPTTWLPRTSSDVLNNDVDLPGQFLAVSFRLYQVMSKSLVRQYGANMENEDLELDELASLQASGEFRKLLRSWTSNLPPHLRLCEPDSDMLSENTQINRLRVILSLRYHNVCILVHRPLFSTTIRHLFRVDVLPGQASPYLIQPVMAEAQESISSAESTIEIVHSVLTTDPTSKNNLGVGFFTLYYVFTAALVISGRLLWAKHGQTPTDDAAAHHSKSLLDKAETIFQKLNNYDPLVLSCSRYIRNLSDMYSRASRANPSDFSSTSAAEHSDNTLASAPSPLDTMQLDAEGFEAFGFLTSEIFDPSLFDGFGLNLGGPTPGDSA</sequence>
<feature type="region of interest" description="Disordered" evidence="6">
    <location>
        <begin position="662"/>
        <end position="685"/>
    </location>
</feature>
<keyword evidence="7" id="KW-1133">Transmembrane helix</keyword>
<dbReference type="Pfam" id="PF00172">
    <property type="entry name" value="Zn_clus"/>
    <property type="match status" value="1"/>
</dbReference>
<dbReference type="SUPFAM" id="SSF57701">
    <property type="entry name" value="Zn2/Cys6 DNA-binding domain"/>
    <property type="match status" value="1"/>
</dbReference>